<dbReference type="OrthoDB" id="3862418at2"/>
<dbReference type="Proteomes" id="UP000321721">
    <property type="component" value="Unassembled WGS sequence"/>
</dbReference>
<comment type="caution">
    <text evidence="2">The sequence shown here is derived from an EMBL/GenBank/DDBJ whole genome shotgun (WGS) entry which is preliminary data.</text>
</comment>
<feature type="transmembrane region" description="Helical" evidence="1">
    <location>
        <begin position="398"/>
        <end position="417"/>
    </location>
</feature>
<feature type="transmembrane region" description="Helical" evidence="1">
    <location>
        <begin position="173"/>
        <end position="199"/>
    </location>
</feature>
<feature type="transmembrane region" description="Helical" evidence="1">
    <location>
        <begin position="343"/>
        <end position="364"/>
    </location>
</feature>
<evidence type="ECO:0008006" key="4">
    <source>
        <dbReference type="Google" id="ProtNLM"/>
    </source>
</evidence>
<name>A0A5C6RWS3_9FLAO</name>
<feature type="transmembrane region" description="Helical" evidence="1">
    <location>
        <begin position="32"/>
        <end position="54"/>
    </location>
</feature>
<evidence type="ECO:0000256" key="1">
    <source>
        <dbReference type="SAM" id="Phobius"/>
    </source>
</evidence>
<dbReference type="EMBL" id="VOOS01000001">
    <property type="protein sequence ID" value="TXB67016.1"/>
    <property type="molecule type" value="Genomic_DNA"/>
</dbReference>
<feature type="transmembrane region" description="Helical" evidence="1">
    <location>
        <begin position="258"/>
        <end position="278"/>
    </location>
</feature>
<sequence>MEITITIFYFILFCFIINKLSFFDDEVITKKWFIGIFTIKVLVSILLTLIYTYYYTDRSTADIFKYFDDSKIMFEAIKTNPIDFVKMLFGIANDTPYFNETYYDNMRFWYSQGSTNLFTDSHTIIRFNAFIHFFSFGYFNVHNVFINFISLLGLTAIFKVAKPYFENNKKLLFFAVFLAPSVLFWGSGLLKESIIFLGVGMLLLHLKQLSVKFNWQSSLIIGLSIVLITYTKLYVLAALTPAFFGYFFYKSVLKQKPILCYLMSAILVLMASFLLLVAPISVNPIELIIAKQHDFITLMAQVENSSSFAYTILQSPIDVILAIPNALVNTLFRPFIWECTSPFMLMSAFENIDIITFFVLAIIFRKKNINYNLLFFCLSFVLFLYILTGLTVPNFGAIARYKVPGLPFLLIAILSIIDIEKLKTKFKFISPFV</sequence>
<gene>
    <name evidence="2" type="ORF">FRY74_02195</name>
</gene>
<organism evidence="2 3">
    <name type="scientific">Vicingus serpentipes</name>
    <dbReference type="NCBI Taxonomy" id="1926625"/>
    <lineage>
        <taxon>Bacteria</taxon>
        <taxon>Pseudomonadati</taxon>
        <taxon>Bacteroidota</taxon>
        <taxon>Flavobacteriia</taxon>
        <taxon>Flavobacteriales</taxon>
        <taxon>Vicingaceae</taxon>
        <taxon>Vicingus</taxon>
    </lineage>
</organism>
<keyword evidence="3" id="KW-1185">Reference proteome</keyword>
<protein>
    <recommendedName>
        <fullName evidence="4">Glycosyltransferase RgtA/B/C/D-like domain-containing protein</fullName>
    </recommendedName>
</protein>
<dbReference type="RefSeq" id="WP_147098169.1">
    <property type="nucleotide sequence ID" value="NZ_VOOS01000001.1"/>
</dbReference>
<feature type="transmembrane region" description="Helical" evidence="1">
    <location>
        <begin position="371"/>
        <end position="392"/>
    </location>
</feature>
<keyword evidence="1" id="KW-0472">Membrane</keyword>
<keyword evidence="1" id="KW-1133">Transmembrane helix</keyword>
<dbReference type="AlphaFoldDB" id="A0A5C6RWS3"/>
<proteinExistence type="predicted"/>
<reference evidence="2 3" key="1">
    <citation type="submission" date="2019-08" db="EMBL/GenBank/DDBJ databases">
        <title>Genome of Vicingus serpentipes NCIMB 15042.</title>
        <authorList>
            <person name="Bowman J.P."/>
        </authorList>
    </citation>
    <scope>NUCLEOTIDE SEQUENCE [LARGE SCALE GENOMIC DNA]</scope>
    <source>
        <strain evidence="2 3">NCIMB 15042</strain>
    </source>
</reference>
<evidence type="ECO:0000313" key="2">
    <source>
        <dbReference type="EMBL" id="TXB67016.1"/>
    </source>
</evidence>
<evidence type="ECO:0000313" key="3">
    <source>
        <dbReference type="Proteomes" id="UP000321721"/>
    </source>
</evidence>
<accession>A0A5C6RWS3</accession>
<feature type="transmembrane region" description="Helical" evidence="1">
    <location>
        <begin position="144"/>
        <end position="161"/>
    </location>
</feature>
<feature type="transmembrane region" description="Helical" evidence="1">
    <location>
        <begin position="6"/>
        <end position="23"/>
    </location>
</feature>
<feature type="transmembrane region" description="Helical" evidence="1">
    <location>
        <begin position="219"/>
        <end position="246"/>
    </location>
</feature>
<keyword evidence="1" id="KW-0812">Transmembrane</keyword>